<dbReference type="GO" id="GO:0020037">
    <property type="term" value="F:heme binding"/>
    <property type="evidence" value="ECO:0007669"/>
    <property type="project" value="InterPro"/>
</dbReference>
<evidence type="ECO:0000256" key="12">
    <source>
        <dbReference type="ARBA" id="ARBA00022982"/>
    </source>
</evidence>
<dbReference type="PANTHER" id="PTHR38689">
    <property type="entry name" value="SUCCINATE DEHYDROGENASE HYDROPHOBIC MEMBRANE ANCHOR SUBUNIT"/>
    <property type="match status" value="1"/>
</dbReference>
<dbReference type="PANTHER" id="PTHR38689:SF1">
    <property type="entry name" value="SUCCINATE DEHYDROGENASE HYDROPHOBIC MEMBRANE ANCHOR SUBUNIT"/>
    <property type="match status" value="1"/>
</dbReference>
<gene>
    <name evidence="17" type="ORF">MNBD_GAMMA26-1139</name>
</gene>
<evidence type="ECO:0000256" key="10">
    <source>
        <dbReference type="ARBA" id="ARBA00022692"/>
    </source>
</evidence>
<evidence type="ECO:0000256" key="15">
    <source>
        <dbReference type="ARBA" id="ARBA00023136"/>
    </source>
</evidence>
<feature type="transmembrane region" description="Helical" evidence="16">
    <location>
        <begin position="59"/>
        <end position="80"/>
    </location>
</feature>
<dbReference type="EMBL" id="UOFX01000056">
    <property type="protein sequence ID" value="VAX09670.1"/>
    <property type="molecule type" value="Genomic_DNA"/>
</dbReference>
<evidence type="ECO:0000256" key="7">
    <source>
        <dbReference type="ARBA" id="ARBA00022519"/>
    </source>
</evidence>
<comment type="function">
    <text evidence="2">Membrane-anchoring subunit of succinate dehydrogenase (SDH).</text>
</comment>
<evidence type="ECO:0000256" key="11">
    <source>
        <dbReference type="ARBA" id="ARBA00022723"/>
    </source>
</evidence>
<keyword evidence="11" id="KW-0479">Metal-binding</keyword>
<evidence type="ECO:0000256" key="3">
    <source>
        <dbReference type="ARBA" id="ARBA00004429"/>
    </source>
</evidence>
<keyword evidence="8" id="KW-0816">Tricarboxylic acid cycle</keyword>
<keyword evidence="15 16" id="KW-0472">Membrane</keyword>
<evidence type="ECO:0000256" key="1">
    <source>
        <dbReference type="ARBA" id="ARBA00001971"/>
    </source>
</evidence>
<dbReference type="AlphaFoldDB" id="A0A3B1BGS8"/>
<dbReference type="NCBIfam" id="TIGR02968">
    <property type="entry name" value="succ_dehyd_anc"/>
    <property type="match status" value="1"/>
</dbReference>
<dbReference type="InterPro" id="IPR034804">
    <property type="entry name" value="SQR/QFR_C/D"/>
</dbReference>
<proteinExistence type="predicted"/>
<accession>A0A3B1BGS8</accession>
<keyword evidence="14" id="KW-0408">Iron</keyword>
<dbReference type="InterPro" id="IPR000701">
    <property type="entry name" value="SuccDH_FuR_B_TM-su"/>
</dbReference>
<keyword evidence="10 16" id="KW-0812">Transmembrane</keyword>
<sequence>MGAAVSGRRAAGLKAWVYQRISAVYLAGFLFYLIGFFILTPPASYDVWRLWVAQPHVSMAWLLFFISLLLHAWVGIRNVLIDYIHPFELRFILLTLTGLGLIACGVWSLQIVILARIA</sequence>
<keyword evidence="7" id="KW-0997">Cell inner membrane</keyword>
<dbReference type="GO" id="GO:0006099">
    <property type="term" value="P:tricarboxylic acid cycle"/>
    <property type="evidence" value="ECO:0007669"/>
    <property type="project" value="UniProtKB-UniPathway"/>
</dbReference>
<dbReference type="Gene3D" id="1.20.1300.10">
    <property type="entry name" value="Fumarate reductase/succinate dehydrogenase, transmembrane subunit"/>
    <property type="match status" value="1"/>
</dbReference>
<evidence type="ECO:0000256" key="6">
    <source>
        <dbReference type="ARBA" id="ARBA00022475"/>
    </source>
</evidence>
<evidence type="ECO:0000256" key="16">
    <source>
        <dbReference type="SAM" id="Phobius"/>
    </source>
</evidence>
<keyword evidence="5" id="KW-0813">Transport</keyword>
<dbReference type="SUPFAM" id="SSF81343">
    <property type="entry name" value="Fumarate reductase respiratory complex transmembrane subunits"/>
    <property type="match status" value="1"/>
</dbReference>
<dbReference type="GO" id="GO:0005886">
    <property type="term" value="C:plasma membrane"/>
    <property type="evidence" value="ECO:0007669"/>
    <property type="project" value="UniProtKB-SubCell"/>
</dbReference>
<evidence type="ECO:0000256" key="14">
    <source>
        <dbReference type="ARBA" id="ARBA00023004"/>
    </source>
</evidence>
<protein>
    <submittedName>
        <fullName evidence="17">Succinate dehydrogenase hydrophobic membrane anchor protein</fullName>
    </submittedName>
</protein>
<dbReference type="PIRSF" id="PIRSF000169">
    <property type="entry name" value="SDH_D"/>
    <property type="match status" value="1"/>
</dbReference>
<feature type="transmembrane region" description="Helical" evidence="16">
    <location>
        <begin position="21"/>
        <end position="39"/>
    </location>
</feature>
<evidence type="ECO:0000256" key="4">
    <source>
        <dbReference type="ARBA" id="ARBA00005163"/>
    </source>
</evidence>
<keyword evidence="9" id="KW-0349">Heme</keyword>
<dbReference type="GO" id="GO:0046872">
    <property type="term" value="F:metal ion binding"/>
    <property type="evidence" value="ECO:0007669"/>
    <property type="project" value="UniProtKB-KW"/>
</dbReference>
<evidence type="ECO:0000256" key="5">
    <source>
        <dbReference type="ARBA" id="ARBA00022448"/>
    </source>
</evidence>
<comment type="subcellular location">
    <subcellularLocation>
        <location evidence="3">Cell inner membrane</location>
        <topology evidence="3">Multi-pass membrane protein</topology>
    </subcellularLocation>
</comment>
<evidence type="ECO:0000256" key="13">
    <source>
        <dbReference type="ARBA" id="ARBA00022989"/>
    </source>
</evidence>
<evidence type="ECO:0000256" key="9">
    <source>
        <dbReference type="ARBA" id="ARBA00022617"/>
    </source>
</evidence>
<dbReference type="GO" id="GO:0017004">
    <property type="term" value="P:cytochrome complex assembly"/>
    <property type="evidence" value="ECO:0007669"/>
    <property type="project" value="TreeGrafter"/>
</dbReference>
<evidence type="ECO:0000256" key="8">
    <source>
        <dbReference type="ARBA" id="ARBA00022532"/>
    </source>
</evidence>
<dbReference type="CDD" id="cd03494">
    <property type="entry name" value="SQR_TypeC_SdhD"/>
    <property type="match status" value="1"/>
</dbReference>
<comment type="cofactor">
    <cofactor evidence="1">
        <name>heme</name>
        <dbReference type="ChEBI" id="CHEBI:30413"/>
    </cofactor>
</comment>
<feature type="transmembrane region" description="Helical" evidence="16">
    <location>
        <begin position="92"/>
        <end position="115"/>
    </location>
</feature>
<keyword evidence="12" id="KW-0249">Electron transport</keyword>
<dbReference type="InterPro" id="IPR014312">
    <property type="entry name" value="Succ_DH_anchor"/>
</dbReference>
<organism evidence="17">
    <name type="scientific">hydrothermal vent metagenome</name>
    <dbReference type="NCBI Taxonomy" id="652676"/>
    <lineage>
        <taxon>unclassified sequences</taxon>
        <taxon>metagenomes</taxon>
        <taxon>ecological metagenomes</taxon>
    </lineage>
</organism>
<dbReference type="GO" id="GO:0009055">
    <property type="term" value="F:electron transfer activity"/>
    <property type="evidence" value="ECO:0007669"/>
    <property type="project" value="TreeGrafter"/>
</dbReference>
<evidence type="ECO:0000313" key="17">
    <source>
        <dbReference type="EMBL" id="VAX09670.1"/>
    </source>
</evidence>
<name>A0A3B1BGS8_9ZZZZ</name>
<reference evidence="17" key="1">
    <citation type="submission" date="2018-06" db="EMBL/GenBank/DDBJ databases">
        <authorList>
            <person name="Zhirakovskaya E."/>
        </authorList>
    </citation>
    <scope>NUCLEOTIDE SEQUENCE</scope>
</reference>
<keyword evidence="13 16" id="KW-1133">Transmembrane helix</keyword>
<evidence type="ECO:0000256" key="2">
    <source>
        <dbReference type="ARBA" id="ARBA00004050"/>
    </source>
</evidence>
<keyword evidence="6" id="KW-1003">Cell membrane</keyword>
<comment type="pathway">
    <text evidence="4">Carbohydrate metabolism; tricarboxylic acid cycle.</text>
</comment>
<dbReference type="Pfam" id="PF01127">
    <property type="entry name" value="Sdh_cyt"/>
    <property type="match status" value="1"/>
</dbReference>
<dbReference type="UniPathway" id="UPA00223"/>